<feature type="compositionally biased region" description="Basic and acidic residues" evidence="1">
    <location>
        <begin position="12"/>
        <end position="27"/>
    </location>
</feature>
<dbReference type="EMBL" id="SOZI01000011">
    <property type="protein sequence ID" value="TNY23422.1"/>
    <property type="molecule type" value="Genomic_DNA"/>
</dbReference>
<keyword evidence="2" id="KW-1133">Transmembrane helix</keyword>
<dbReference type="STRING" id="5288.A0A5C5G4X0"/>
<evidence type="ECO:0000256" key="2">
    <source>
        <dbReference type="SAM" id="Phobius"/>
    </source>
</evidence>
<sequence>MERYTSLSSHPNDVELGHTEAKTRDLRISPPGLRRASSLSRRKQERTRRIAAGAGVAVVLLLLVWSFGGGRRDERREEFGPPASLVRVGARTGTVPNATTLLTPAAPARSYFDALRPDLRYLTIDTWSGWSGQFLTVLSQLYLAHLTQRVAIIPSFRDADHYGDSMITPDLLMDFEKFRRERGALFVYWDDVKPLDRVHATTKRDEIGCYMGNNAFEGGRSFDEHNLEQTIWRVPRPGGWLQNTVEALTLFDFDEEDRLKRLHKFADKEKRDIPRNMLDSQVLCYSNLWDLAHAGAQANGWAWYEGFRGHQKEDGELKDMLAISARGTHPEWWAVGQYIDFAPGIWEIALNATYHSLRLDYVPKNLITIHLRRGDFKSWCDAGENCTPTVDRYVEKLEPLLDLSPPATKILVTTDEQDDADFLGAIDALGWYRVDHRALGTMQILEERYGDAARWADAVVDQAILSLGAHFVGTSGSQVSLLTELRVAAWNGGETRLVERPS</sequence>
<feature type="transmembrane region" description="Helical" evidence="2">
    <location>
        <begin position="50"/>
        <end position="68"/>
    </location>
</feature>
<protein>
    <recommendedName>
        <fullName evidence="5">GDP-fucose protein O-fucosyltransferase-domain-containing protein</fullName>
    </recommendedName>
</protein>
<dbReference type="Proteomes" id="UP000311382">
    <property type="component" value="Unassembled WGS sequence"/>
</dbReference>
<evidence type="ECO:0000313" key="4">
    <source>
        <dbReference type="Proteomes" id="UP000311382"/>
    </source>
</evidence>
<gene>
    <name evidence="3" type="ORF">DMC30DRAFT_19979</name>
</gene>
<dbReference type="Gene3D" id="3.40.50.11350">
    <property type="match status" value="1"/>
</dbReference>
<dbReference type="CDD" id="cd11296">
    <property type="entry name" value="O-FucT_like"/>
    <property type="match status" value="1"/>
</dbReference>
<reference evidence="3 4" key="1">
    <citation type="submission" date="2019-03" db="EMBL/GenBank/DDBJ databases">
        <title>Rhodosporidium diobovatum UCD-FST 08-225 genome sequencing, assembly, and annotation.</title>
        <authorList>
            <person name="Fakankun I.U."/>
            <person name="Fristensky B."/>
            <person name="Levin D.B."/>
        </authorList>
    </citation>
    <scope>NUCLEOTIDE SEQUENCE [LARGE SCALE GENOMIC DNA]</scope>
    <source>
        <strain evidence="3 4">UCD-FST 08-225</strain>
    </source>
</reference>
<comment type="caution">
    <text evidence="3">The sequence shown here is derived from an EMBL/GenBank/DDBJ whole genome shotgun (WGS) entry which is preliminary data.</text>
</comment>
<evidence type="ECO:0008006" key="5">
    <source>
        <dbReference type="Google" id="ProtNLM"/>
    </source>
</evidence>
<feature type="compositionally biased region" description="Polar residues" evidence="1">
    <location>
        <begin position="1"/>
        <end position="11"/>
    </location>
</feature>
<keyword evidence="2" id="KW-0472">Membrane</keyword>
<organism evidence="3 4">
    <name type="scientific">Rhodotorula diobovata</name>
    <dbReference type="NCBI Taxonomy" id="5288"/>
    <lineage>
        <taxon>Eukaryota</taxon>
        <taxon>Fungi</taxon>
        <taxon>Dikarya</taxon>
        <taxon>Basidiomycota</taxon>
        <taxon>Pucciniomycotina</taxon>
        <taxon>Microbotryomycetes</taxon>
        <taxon>Sporidiobolales</taxon>
        <taxon>Sporidiobolaceae</taxon>
        <taxon>Rhodotorula</taxon>
    </lineage>
</organism>
<feature type="region of interest" description="Disordered" evidence="1">
    <location>
        <begin position="1"/>
        <end position="44"/>
    </location>
</feature>
<accession>A0A5C5G4X0</accession>
<evidence type="ECO:0000313" key="3">
    <source>
        <dbReference type="EMBL" id="TNY23422.1"/>
    </source>
</evidence>
<proteinExistence type="predicted"/>
<evidence type="ECO:0000256" key="1">
    <source>
        <dbReference type="SAM" id="MobiDB-lite"/>
    </source>
</evidence>
<keyword evidence="4" id="KW-1185">Reference proteome</keyword>
<keyword evidence="2" id="KW-0812">Transmembrane</keyword>
<dbReference type="AlphaFoldDB" id="A0A5C5G4X0"/>
<dbReference type="OrthoDB" id="423313at2759"/>
<name>A0A5C5G4X0_9BASI</name>